<organism evidence="2 3">
    <name type="scientific">Rhodanobacter hydrolyticus</name>
    <dbReference type="NCBI Taxonomy" id="2250595"/>
    <lineage>
        <taxon>Bacteria</taxon>
        <taxon>Pseudomonadati</taxon>
        <taxon>Pseudomonadota</taxon>
        <taxon>Gammaproteobacteria</taxon>
        <taxon>Lysobacterales</taxon>
        <taxon>Rhodanobacteraceae</taxon>
        <taxon>Rhodanobacter</taxon>
    </lineage>
</organism>
<dbReference type="RefSeq" id="WP_192158585.1">
    <property type="nucleotide sequence ID" value="NZ_JADIKK010000008.1"/>
</dbReference>
<keyword evidence="3" id="KW-1185">Reference proteome</keyword>
<accession>A0ABW8J5T9</accession>
<keyword evidence="1" id="KW-0812">Transmembrane</keyword>
<evidence type="ECO:0000313" key="2">
    <source>
        <dbReference type="EMBL" id="MFK2877646.1"/>
    </source>
</evidence>
<reference evidence="2 3" key="1">
    <citation type="submission" date="2020-10" db="EMBL/GenBank/DDBJ databases">
        <title>Phylogeny of dyella-like bacteria.</title>
        <authorList>
            <person name="Fu J."/>
        </authorList>
    </citation>
    <scope>NUCLEOTIDE SEQUENCE [LARGE SCALE GENOMIC DNA]</scope>
    <source>
        <strain evidence="2 3">KACC 19113</strain>
    </source>
</reference>
<dbReference type="EMBL" id="JADIKK010000008">
    <property type="protein sequence ID" value="MFK2877646.1"/>
    <property type="molecule type" value="Genomic_DNA"/>
</dbReference>
<evidence type="ECO:0000256" key="1">
    <source>
        <dbReference type="SAM" id="Phobius"/>
    </source>
</evidence>
<gene>
    <name evidence="2" type="ORF">ISP25_11255</name>
</gene>
<name>A0ABW8J5T9_9GAMM</name>
<protein>
    <recommendedName>
        <fullName evidence="4">Methyl-accepting chemotaxis protein</fullName>
    </recommendedName>
</protein>
<proteinExistence type="predicted"/>
<comment type="caution">
    <text evidence="2">The sequence shown here is derived from an EMBL/GenBank/DDBJ whole genome shotgun (WGS) entry which is preliminary data.</text>
</comment>
<evidence type="ECO:0000313" key="3">
    <source>
        <dbReference type="Proteomes" id="UP001620339"/>
    </source>
</evidence>
<evidence type="ECO:0008006" key="4">
    <source>
        <dbReference type="Google" id="ProtNLM"/>
    </source>
</evidence>
<keyword evidence="1" id="KW-0472">Membrane</keyword>
<dbReference type="Proteomes" id="UP001620339">
    <property type="component" value="Unassembled WGS sequence"/>
</dbReference>
<sequence length="230" mass="25152">MHLEPPHAELTSFKDFAKHYLMIVLSILTALGLEAWIEHAHRTHAAATASAQIEAELQTNLADIQRMRDADAKRLALLTQLDNYLVQAVKDGTSAATITQHIDTQMEGDFSLGLQLPKLRHEAWDVAVANQAAGWIDAGKLRHYATIYAYQSDFERRVSFNTSVNLQGSRMNDIDADLKAGTLQPLEVMHTVNSMASSLGDTVIALDSMKRAFGHELPGLVAATSAAPAH</sequence>
<keyword evidence="1" id="KW-1133">Transmembrane helix</keyword>
<feature type="transmembrane region" description="Helical" evidence="1">
    <location>
        <begin position="20"/>
        <end position="37"/>
    </location>
</feature>